<sequence length="133" mass="15544">MSCGNKLPATFQILVNITNSRTITIDVKPSDTIENVKAKIQDKEGIPYEQFYLIFAGKQLEDGRTLSYYELKENCFINLMIRILGGKKKKRKIYRSKCSNNNCEVIKYGYKKILRARYYKCQFCENSTIIDFL</sequence>
<proteinExistence type="predicted"/>
<comment type="caution">
    <text evidence="1">The sequence shown here is derived from an EMBL/GenBank/DDBJ whole genome shotgun (WGS) entry which is preliminary data.</text>
</comment>
<accession>A0ACB0ZAW0</accession>
<protein>
    <submittedName>
        <fullName evidence="1">Uncharacterized protein</fullName>
    </submittedName>
</protein>
<keyword evidence="2" id="KW-1185">Reference proteome</keyword>
<gene>
    <name evidence="1" type="ORF">MENTE1834_LOCUS22957</name>
</gene>
<dbReference type="Proteomes" id="UP001497535">
    <property type="component" value="Unassembled WGS sequence"/>
</dbReference>
<reference evidence="1" key="1">
    <citation type="submission" date="2023-11" db="EMBL/GenBank/DDBJ databases">
        <authorList>
            <person name="Poullet M."/>
        </authorList>
    </citation>
    <scope>NUCLEOTIDE SEQUENCE</scope>
    <source>
        <strain evidence="1">E1834</strain>
    </source>
</reference>
<dbReference type="EMBL" id="CAVMJV010000029">
    <property type="protein sequence ID" value="CAK5076110.1"/>
    <property type="molecule type" value="Genomic_DNA"/>
</dbReference>
<evidence type="ECO:0000313" key="1">
    <source>
        <dbReference type="EMBL" id="CAK5076110.1"/>
    </source>
</evidence>
<organism evidence="1 2">
    <name type="scientific">Meloidogyne enterolobii</name>
    <name type="common">Root-knot nematode worm</name>
    <name type="synonym">Meloidogyne mayaguensis</name>
    <dbReference type="NCBI Taxonomy" id="390850"/>
    <lineage>
        <taxon>Eukaryota</taxon>
        <taxon>Metazoa</taxon>
        <taxon>Ecdysozoa</taxon>
        <taxon>Nematoda</taxon>
        <taxon>Chromadorea</taxon>
        <taxon>Rhabditida</taxon>
        <taxon>Tylenchina</taxon>
        <taxon>Tylenchomorpha</taxon>
        <taxon>Tylenchoidea</taxon>
        <taxon>Meloidogynidae</taxon>
        <taxon>Meloidogyninae</taxon>
        <taxon>Meloidogyne</taxon>
    </lineage>
</organism>
<evidence type="ECO:0000313" key="2">
    <source>
        <dbReference type="Proteomes" id="UP001497535"/>
    </source>
</evidence>
<name>A0ACB0ZAW0_MELEN</name>